<evidence type="ECO:0000313" key="2">
    <source>
        <dbReference type="Proteomes" id="UP001318682"/>
    </source>
</evidence>
<dbReference type="Proteomes" id="UP001318682">
    <property type="component" value="Chromosome"/>
</dbReference>
<gene>
    <name evidence="1" type="ORF">ROLI_029450</name>
</gene>
<keyword evidence="2" id="KW-1185">Reference proteome</keyword>
<reference evidence="1 2" key="1">
    <citation type="submission" date="2015-07" db="EMBL/GenBank/DDBJ databases">
        <authorList>
            <person name="Voget S."/>
            <person name="Dogs M."/>
            <person name="Brinkhoff T.H."/>
            <person name="Daniel R."/>
        </authorList>
    </citation>
    <scope>NUCLEOTIDE SEQUENCE [LARGE SCALE GENOMIC DNA]</scope>
    <source>
        <strain evidence="1 2">B14</strain>
    </source>
</reference>
<protein>
    <recommendedName>
        <fullName evidence="3">Transposase</fullName>
    </recommendedName>
</protein>
<accession>A0ABZ2BV11</accession>
<reference evidence="2" key="2">
    <citation type="submission" date="2024-01" db="EMBL/GenBank/DDBJ databases">
        <title>Roseobacter fucihabitans sp. nov., isolated from the brown alga Fucus spiralis.</title>
        <authorList>
            <person name="Hahnke S."/>
            <person name="Berger M."/>
            <person name="Schlingloff A."/>
            <person name="Athale I."/>
            <person name="Neumann-Schaal M."/>
            <person name="Adenaya A."/>
            <person name="Poehlein A."/>
            <person name="Daniel R."/>
            <person name="Pertersen J."/>
            <person name="Brinkhoff T."/>
        </authorList>
    </citation>
    <scope>NUCLEOTIDE SEQUENCE [LARGE SCALE GENOMIC DNA]</scope>
    <source>
        <strain evidence="2">B14</strain>
    </source>
</reference>
<evidence type="ECO:0000313" key="1">
    <source>
        <dbReference type="EMBL" id="WVX49850.1"/>
    </source>
</evidence>
<evidence type="ECO:0008006" key="3">
    <source>
        <dbReference type="Google" id="ProtNLM"/>
    </source>
</evidence>
<name>A0ABZ2BV11_9RHOB</name>
<proteinExistence type="predicted"/>
<organism evidence="1 2">
    <name type="scientific">Roseobacter fucihabitans</name>
    <dbReference type="NCBI Taxonomy" id="1537242"/>
    <lineage>
        <taxon>Bacteria</taxon>
        <taxon>Pseudomonadati</taxon>
        <taxon>Pseudomonadota</taxon>
        <taxon>Alphaproteobacteria</taxon>
        <taxon>Rhodobacterales</taxon>
        <taxon>Roseobacteraceae</taxon>
        <taxon>Roseobacter</taxon>
    </lineage>
</organism>
<dbReference type="EMBL" id="CP143423">
    <property type="protein sequence ID" value="WVX49850.1"/>
    <property type="molecule type" value="Genomic_DNA"/>
</dbReference>
<sequence length="75" mass="8434">MAQVGEVEIGSGHGLHDARTVQKVRVALRVRQDRRGFPVRLAQEAVVRLIFELSALIQNWNRNRGRKSTLNVMAG</sequence>